<keyword evidence="3" id="KW-0503">Monooxygenase</keyword>
<sequence>MPNPAVRPDIAETGRIVLAGVFYDVIRHWGRLPTDIAAARVSQVAVDRLGRLHVLRRAATPAVVFAPDGEFLFSYGTGQVFDAHGIRIDAQDRVLIADRDAHQILLFSSDGALLFALGERRVPSWERPFNHPTQAAVAGDGEIYVADGYGNARIHRFGADGGWLSSFGSVGTGDGEFMTPHAILVDRQNRLLVCDRENDRVQVFDRSGNWLQNWDGLCRPMDLFEQADGTIFVSDQIPSLHAFAPDGHRIGRARPSLNGAHGLAVDRFGDIYLAEIDPSSVTKLIRI</sequence>
<proteinExistence type="predicted"/>
<dbReference type="Gene3D" id="2.120.10.30">
    <property type="entry name" value="TolB, C-terminal domain"/>
    <property type="match status" value="1"/>
</dbReference>
<gene>
    <name evidence="3" type="ORF">QO014_003201</name>
</gene>
<dbReference type="GO" id="GO:0004504">
    <property type="term" value="F:peptidylglycine monooxygenase activity"/>
    <property type="evidence" value="ECO:0007669"/>
    <property type="project" value="UniProtKB-EC"/>
</dbReference>
<dbReference type="InterPro" id="IPR050952">
    <property type="entry name" value="TRIM-NHL_E3_ligases"/>
</dbReference>
<keyword evidence="4" id="KW-1185">Reference proteome</keyword>
<comment type="caution">
    <text evidence="3">The sequence shown here is derived from an EMBL/GenBank/DDBJ whole genome shotgun (WGS) entry which is preliminary data.</text>
</comment>
<dbReference type="PROSITE" id="PS51125">
    <property type="entry name" value="NHL"/>
    <property type="match status" value="2"/>
</dbReference>
<keyword evidence="3" id="KW-0560">Oxidoreductase</keyword>
<dbReference type="PANTHER" id="PTHR24104">
    <property type="entry name" value="E3 UBIQUITIN-PROTEIN LIGASE NHLRC1-RELATED"/>
    <property type="match status" value="1"/>
</dbReference>
<organism evidence="3 4">
    <name type="scientific">Kaistia dalseonensis</name>
    <dbReference type="NCBI Taxonomy" id="410840"/>
    <lineage>
        <taxon>Bacteria</taxon>
        <taxon>Pseudomonadati</taxon>
        <taxon>Pseudomonadota</taxon>
        <taxon>Alphaproteobacteria</taxon>
        <taxon>Hyphomicrobiales</taxon>
        <taxon>Kaistiaceae</taxon>
        <taxon>Kaistia</taxon>
    </lineage>
</organism>
<protein>
    <submittedName>
        <fullName evidence="3">Peptidylglycine monooxygenase</fullName>
        <ecNumber evidence="3">1.14.17.3</ecNumber>
    </submittedName>
</protein>
<reference evidence="3 4" key="1">
    <citation type="submission" date="2023-07" db="EMBL/GenBank/DDBJ databases">
        <title>Genomic Encyclopedia of Type Strains, Phase IV (KMG-IV): sequencing the most valuable type-strain genomes for metagenomic binning, comparative biology and taxonomic classification.</title>
        <authorList>
            <person name="Goeker M."/>
        </authorList>
    </citation>
    <scope>NUCLEOTIDE SEQUENCE [LARGE SCALE GENOMIC DNA]</scope>
    <source>
        <strain evidence="3 4">B6-8</strain>
    </source>
</reference>
<dbReference type="PANTHER" id="PTHR24104:SF25">
    <property type="entry name" value="PROTEIN LIN-41"/>
    <property type="match status" value="1"/>
</dbReference>
<dbReference type="EMBL" id="JAUSVO010000004">
    <property type="protein sequence ID" value="MDQ0438806.1"/>
    <property type="molecule type" value="Genomic_DNA"/>
</dbReference>
<dbReference type="SUPFAM" id="SSF101898">
    <property type="entry name" value="NHL repeat"/>
    <property type="match status" value="1"/>
</dbReference>
<evidence type="ECO:0000256" key="1">
    <source>
        <dbReference type="ARBA" id="ARBA00022737"/>
    </source>
</evidence>
<dbReference type="EC" id="1.14.17.3" evidence="3"/>
<dbReference type="RefSeq" id="WP_266349694.1">
    <property type="nucleotide sequence ID" value="NZ_JAPKNG010000004.1"/>
</dbReference>
<evidence type="ECO:0000313" key="3">
    <source>
        <dbReference type="EMBL" id="MDQ0438806.1"/>
    </source>
</evidence>
<evidence type="ECO:0000256" key="2">
    <source>
        <dbReference type="PROSITE-ProRule" id="PRU00504"/>
    </source>
</evidence>
<dbReference type="Proteomes" id="UP001241603">
    <property type="component" value="Unassembled WGS sequence"/>
</dbReference>
<name>A0ABU0HBD8_9HYPH</name>
<accession>A0ABU0HBD8</accession>
<evidence type="ECO:0000313" key="4">
    <source>
        <dbReference type="Proteomes" id="UP001241603"/>
    </source>
</evidence>
<feature type="repeat" description="NHL" evidence="2">
    <location>
        <begin position="120"/>
        <end position="160"/>
    </location>
</feature>
<dbReference type="Pfam" id="PF17170">
    <property type="entry name" value="DUF5128"/>
    <property type="match status" value="1"/>
</dbReference>
<dbReference type="InterPro" id="IPR001258">
    <property type="entry name" value="NHL_repeat"/>
</dbReference>
<keyword evidence="1" id="KW-0677">Repeat</keyword>
<dbReference type="InterPro" id="IPR011042">
    <property type="entry name" value="6-blade_b-propeller_TolB-like"/>
</dbReference>
<feature type="repeat" description="NHL" evidence="2">
    <location>
        <begin position="164"/>
        <end position="207"/>
    </location>
</feature>